<keyword evidence="2" id="KW-0186">Copper</keyword>
<dbReference type="AlphaFoldDB" id="A0AAU8J7G0"/>
<dbReference type="InterPro" id="IPR041716">
    <property type="entry name" value="Cupredoxin-like_Cyanobacteria"/>
</dbReference>
<dbReference type="EMBL" id="CP159837">
    <property type="protein sequence ID" value="XCM34649.1"/>
    <property type="molecule type" value="Genomic_DNA"/>
</dbReference>
<dbReference type="PANTHER" id="PTHR38439:SF3">
    <property type="entry name" value="COPPER-RESISTANT CUPROPROTEIN COPI"/>
    <property type="match status" value="1"/>
</dbReference>
<proteinExistence type="predicted"/>
<reference evidence="4" key="1">
    <citation type="submission" date="2024-07" db="EMBL/GenBank/DDBJ databases">
        <authorList>
            <person name="Kim Y.J."/>
            <person name="Jeong J.Y."/>
        </authorList>
    </citation>
    <scope>NUCLEOTIDE SEQUENCE</scope>
    <source>
        <strain evidence="4">GIHE-MW2</strain>
    </source>
</reference>
<dbReference type="PROSITE" id="PS00079">
    <property type="entry name" value="MULTICOPPER_OXIDASE1"/>
    <property type="match status" value="1"/>
</dbReference>
<dbReference type="InterPro" id="IPR008972">
    <property type="entry name" value="Cupredoxin"/>
</dbReference>
<evidence type="ECO:0000256" key="1">
    <source>
        <dbReference type="ARBA" id="ARBA00022723"/>
    </source>
</evidence>
<dbReference type="InterPro" id="IPR033138">
    <property type="entry name" value="Cu_oxidase_CS"/>
</dbReference>
<feature type="domain" description="Blue (type 1) copper" evidence="3">
    <location>
        <begin position="70"/>
        <end position="178"/>
    </location>
</feature>
<dbReference type="CDD" id="cd04210">
    <property type="entry name" value="Cupredoxin_like_1"/>
    <property type="match status" value="1"/>
</dbReference>
<evidence type="ECO:0000259" key="3">
    <source>
        <dbReference type="Pfam" id="PF00127"/>
    </source>
</evidence>
<dbReference type="SUPFAM" id="SSF49503">
    <property type="entry name" value="Cupredoxins"/>
    <property type="match status" value="1"/>
</dbReference>
<dbReference type="InterPro" id="IPR050845">
    <property type="entry name" value="Cu-binding_ET"/>
</dbReference>
<name>A0AAU8J7G0_9CYAN</name>
<gene>
    <name evidence="4" type="ORF">ABWT76_003265</name>
</gene>
<dbReference type="Pfam" id="PF00127">
    <property type="entry name" value="Copper-bind"/>
    <property type="match status" value="1"/>
</dbReference>
<dbReference type="GO" id="GO:0005507">
    <property type="term" value="F:copper ion binding"/>
    <property type="evidence" value="ECO:0007669"/>
    <property type="project" value="InterPro"/>
</dbReference>
<accession>A0AAU8J7G0</accession>
<dbReference type="Gene3D" id="2.60.40.420">
    <property type="entry name" value="Cupredoxins - blue copper proteins"/>
    <property type="match status" value="1"/>
</dbReference>
<evidence type="ECO:0000256" key="2">
    <source>
        <dbReference type="ARBA" id="ARBA00023008"/>
    </source>
</evidence>
<dbReference type="GO" id="GO:0009055">
    <property type="term" value="F:electron transfer activity"/>
    <property type="evidence" value="ECO:0007669"/>
    <property type="project" value="InterPro"/>
</dbReference>
<evidence type="ECO:0000313" key="4">
    <source>
        <dbReference type="EMBL" id="XCM34649.1"/>
    </source>
</evidence>
<sequence>MFSLNESDKQNIQPDLNLSPMIKQFVSSSHKLLTRWMLLPLVLWFSLLGSVSAIAAPTGDLARQPAIEVAVSLGNTANELKFFPNNFEFEGGRRYKLVLTNPSPQKHYFTAKDFADASWSQKVDAGNVEIKGAIHELELRPNAEAEWVFVPVRSGTYQLRCTIPGHTEAGMIGTITIKPAAQV</sequence>
<dbReference type="PANTHER" id="PTHR38439">
    <property type="entry name" value="AURACYANIN-B"/>
    <property type="match status" value="1"/>
</dbReference>
<dbReference type="InterPro" id="IPR000923">
    <property type="entry name" value="BlueCu_1"/>
</dbReference>
<organism evidence="4">
    <name type="scientific">Planktothricoides raciborskii GIHE-MW2</name>
    <dbReference type="NCBI Taxonomy" id="2792601"/>
    <lineage>
        <taxon>Bacteria</taxon>
        <taxon>Bacillati</taxon>
        <taxon>Cyanobacteriota</taxon>
        <taxon>Cyanophyceae</taxon>
        <taxon>Oscillatoriophycideae</taxon>
        <taxon>Oscillatoriales</taxon>
        <taxon>Oscillatoriaceae</taxon>
        <taxon>Planktothricoides</taxon>
    </lineage>
</organism>
<keyword evidence="1" id="KW-0479">Metal-binding</keyword>
<protein>
    <submittedName>
        <fullName evidence="4">Plastocyanin/azurin family copper-binding protein</fullName>
    </submittedName>
</protein>
<dbReference type="RefSeq" id="WP_322096582.1">
    <property type="nucleotide sequence ID" value="NZ_CP159837.1"/>
</dbReference>